<evidence type="ECO:0000256" key="9">
    <source>
        <dbReference type="ARBA" id="ARBA00052017"/>
    </source>
</evidence>
<keyword evidence="3 10" id="KW-0479">Metal-binding</keyword>
<evidence type="ECO:0000256" key="4">
    <source>
        <dbReference type="ARBA" id="ARBA00022741"/>
    </source>
</evidence>
<dbReference type="GO" id="GO:0017111">
    <property type="term" value="F:ribonucleoside triphosphate phosphatase activity"/>
    <property type="evidence" value="ECO:0007669"/>
    <property type="project" value="InterPro"/>
</dbReference>
<evidence type="ECO:0000256" key="3">
    <source>
        <dbReference type="ARBA" id="ARBA00022723"/>
    </source>
</evidence>
<dbReference type="InterPro" id="IPR029001">
    <property type="entry name" value="ITPase-like_fam"/>
</dbReference>
<comment type="catalytic activity">
    <reaction evidence="8 10">
        <text>dITP + H2O = dIMP + diphosphate + H(+)</text>
        <dbReference type="Rhea" id="RHEA:28342"/>
        <dbReference type="ChEBI" id="CHEBI:15377"/>
        <dbReference type="ChEBI" id="CHEBI:15378"/>
        <dbReference type="ChEBI" id="CHEBI:33019"/>
        <dbReference type="ChEBI" id="CHEBI:61194"/>
        <dbReference type="ChEBI" id="CHEBI:61382"/>
        <dbReference type="EC" id="3.6.1.66"/>
    </reaction>
</comment>
<gene>
    <name evidence="12" type="primary">rdgB</name>
    <name evidence="12" type="ORF">FYJ78_00345</name>
</gene>
<keyword evidence="7 10" id="KW-0546">Nucleotide metabolism</keyword>
<dbReference type="GO" id="GO:0036222">
    <property type="term" value="F:XTP diphosphatase activity"/>
    <property type="evidence" value="ECO:0007669"/>
    <property type="project" value="UniProtKB-UniRule"/>
</dbReference>
<dbReference type="AlphaFoldDB" id="A0A6I2UN81"/>
<dbReference type="Proteomes" id="UP000430222">
    <property type="component" value="Unassembled WGS sequence"/>
</dbReference>
<comment type="catalytic activity">
    <reaction evidence="10">
        <text>ITP + H2O = IMP + diphosphate + H(+)</text>
        <dbReference type="Rhea" id="RHEA:29399"/>
        <dbReference type="ChEBI" id="CHEBI:15377"/>
        <dbReference type="ChEBI" id="CHEBI:15378"/>
        <dbReference type="ChEBI" id="CHEBI:33019"/>
        <dbReference type="ChEBI" id="CHEBI:58053"/>
        <dbReference type="ChEBI" id="CHEBI:61402"/>
        <dbReference type="EC" id="3.6.1.66"/>
    </reaction>
</comment>
<proteinExistence type="inferred from homology"/>
<dbReference type="NCBIfam" id="TIGR00042">
    <property type="entry name" value="RdgB/HAM1 family non-canonical purine NTP pyrophosphatase"/>
    <property type="match status" value="1"/>
</dbReference>
<accession>A0A6I2UN81</accession>
<dbReference type="Pfam" id="PF01725">
    <property type="entry name" value="Ham1p_like"/>
    <property type="match status" value="1"/>
</dbReference>
<protein>
    <recommendedName>
        <fullName evidence="10">dITP/XTP pyrophosphatase</fullName>
        <ecNumber evidence="10">3.6.1.66</ecNumber>
    </recommendedName>
    <alternativeName>
        <fullName evidence="10">Non-canonical purine NTP pyrophosphatase</fullName>
    </alternativeName>
    <alternativeName>
        <fullName evidence="10">Non-standard purine NTP pyrophosphatase</fullName>
    </alternativeName>
    <alternativeName>
        <fullName evidence="10">Nucleoside-triphosphate diphosphatase</fullName>
    </alternativeName>
    <alternativeName>
        <fullName evidence="10">Nucleoside-triphosphate pyrophosphatase</fullName>
        <shortName evidence="10">NTPase</shortName>
    </alternativeName>
</protein>
<evidence type="ECO:0000256" key="7">
    <source>
        <dbReference type="ARBA" id="ARBA00023080"/>
    </source>
</evidence>
<dbReference type="GO" id="GO:0035870">
    <property type="term" value="F:dITP diphosphatase activity"/>
    <property type="evidence" value="ECO:0007669"/>
    <property type="project" value="UniProtKB-UniRule"/>
</dbReference>
<dbReference type="InterPro" id="IPR002637">
    <property type="entry name" value="RdgB/HAM1"/>
</dbReference>
<evidence type="ECO:0000256" key="10">
    <source>
        <dbReference type="HAMAP-Rule" id="MF_01405"/>
    </source>
</evidence>
<keyword evidence="4 10" id="KW-0547">Nucleotide-binding</keyword>
<dbReference type="GO" id="GO:0005829">
    <property type="term" value="C:cytosol"/>
    <property type="evidence" value="ECO:0007669"/>
    <property type="project" value="TreeGrafter"/>
</dbReference>
<reference evidence="12 13" key="1">
    <citation type="submission" date="2019-08" db="EMBL/GenBank/DDBJ databases">
        <title>In-depth cultivation of the pig gut microbiome towards novel bacterial diversity and tailored functional studies.</title>
        <authorList>
            <person name="Wylensek D."/>
            <person name="Hitch T.C.A."/>
            <person name="Clavel T."/>
        </authorList>
    </citation>
    <scope>NUCLEOTIDE SEQUENCE [LARGE SCALE GENOMIC DNA]</scope>
    <source>
        <strain evidence="13">WCA-380-WT-3B3</strain>
    </source>
</reference>
<feature type="binding site" evidence="10">
    <location>
        <begin position="8"/>
        <end position="13"/>
    </location>
    <ligand>
        <name>substrate</name>
    </ligand>
</feature>
<evidence type="ECO:0000313" key="13">
    <source>
        <dbReference type="Proteomes" id="UP000430222"/>
    </source>
</evidence>
<feature type="binding site" evidence="10">
    <location>
        <begin position="153"/>
        <end position="156"/>
    </location>
    <ligand>
        <name>substrate</name>
    </ligand>
</feature>
<dbReference type="EC" id="3.6.1.66" evidence="10"/>
<dbReference type="SUPFAM" id="SSF52972">
    <property type="entry name" value="ITPase-like"/>
    <property type="match status" value="1"/>
</dbReference>
<keyword evidence="6 10" id="KW-0460">Magnesium</keyword>
<evidence type="ECO:0000313" key="12">
    <source>
        <dbReference type="EMBL" id="MSV23668.1"/>
    </source>
</evidence>
<dbReference type="PANTHER" id="PTHR11067">
    <property type="entry name" value="INOSINE TRIPHOSPHATE PYROPHOSPHATASE/HAM1 PROTEIN"/>
    <property type="match status" value="1"/>
</dbReference>
<feature type="binding site" evidence="10">
    <location>
        <position position="71"/>
    </location>
    <ligand>
        <name>substrate</name>
    </ligand>
</feature>
<dbReference type="GO" id="GO:0009117">
    <property type="term" value="P:nucleotide metabolic process"/>
    <property type="evidence" value="ECO:0007669"/>
    <property type="project" value="UniProtKB-KW"/>
</dbReference>
<dbReference type="InterPro" id="IPR020922">
    <property type="entry name" value="dITP/XTP_pyrophosphatase"/>
</dbReference>
<dbReference type="PANTHER" id="PTHR11067:SF9">
    <property type="entry name" value="INOSINE TRIPHOSPHATE PYROPHOSPHATASE"/>
    <property type="match status" value="1"/>
</dbReference>
<dbReference type="GO" id="GO:0009146">
    <property type="term" value="P:purine nucleoside triphosphate catabolic process"/>
    <property type="evidence" value="ECO:0007669"/>
    <property type="project" value="UniProtKB-UniRule"/>
</dbReference>
<dbReference type="FunFam" id="3.90.950.10:FF:000001">
    <property type="entry name" value="dITP/XTP pyrophosphatase"/>
    <property type="match status" value="1"/>
</dbReference>
<dbReference type="HAMAP" id="MF_01405">
    <property type="entry name" value="Non_canon_purine_NTPase"/>
    <property type="match status" value="1"/>
</dbReference>
<evidence type="ECO:0000256" key="2">
    <source>
        <dbReference type="ARBA" id="ARBA00011738"/>
    </source>
</evidence>
<feature type="binding site" evidence="10">
    <location>
        <begin position="182"/>
        <end position="183"/>
    </location>
    <ligand>
        <name>substrate</name>
    </ligand>
</feature>
<feature type="binding site" evidence="10">
    <location>
        <position position="177"/>
    </location>
    <ligand>
        <name>substrate</name>
    </ligand>
</feature>
<dbReference type="CDD" id="cd00515">
    <property type="entry name" value="HAM1"/>
    <property type="match status" value="1"/>
</dbReference>
<evidence type="ECO:0000256" key="1">
    <source>
        <dbReference type="ARBA" id="ARBA00008023"/>
    </source>
</evidence>
<dbReference type="Gene3D" id="3.90.950.10">
    <property type="match status" value="1"/>
</dbReference>
<evidence type="ECO:0000256" key="11">
    <source>
        <dbReference type="RuleBase" id="RU003781"/>
    </source>
</evidence>
<dbReference type="GO" id="GO:0036220">
    <property type="term" value="F:ITP diphosphatase activity"/>
    <property type="evidence" value="ECO:0007669"/>
    <property type="project" value="UniProtKB-UniRule"/>
</dbReference>
<dbReference type="GO" id="GO:0046872">
    <property type="term" value="F:metal ion binding"/>
    <property type="evidence" value="ECO:0007669"/>
    <property type="project" value="UniProtKB-KW"/>
</dbReference>
<feature type="binding site" evidence="10">
    <location>
        <position position="70"/>
    </location>
    <ligand>
        <name>Mg(2+)</name>
        <dbReference type="ChEBI" id="CHEBI:18420"/>
    </ligand>
</feature>
<keyword evidence="5 10" id="KW-0378">Hydrolase</keyword>
<comment type="function">
    <text evidence="10">Pyrophosphatase that catalyzes the hydrolysis of nucleoside triphosphates to their monophosphate derivatives, with a high preference for the non-canonical purine nucleotides XTP (xanthosine triphosphate), dITP (deoxyinosine triphosphate) and ITP. Seems to function as a house-cleaning enzyme that removes non-canonical purine nucleotides from the nucleotide pool, thus preventing their incorporation into DNA/RNA and avoiding chromosomal lesions.</text>
</comment>
<sequence>MKKIVIATKNKGKIRELMDAFSGLPVELVSLSDFGPLPDAVEDGGTFAENALIKAKFYREQTGCACLADDSGLEIDVLGGAPGIHSARFAGFHADDATNNQKMLAELERAGAAESAADYRCVLAFVDTDGTQFLTNGRCDGRVKCAGRGTNGFGYDPYFYPEAYPSRTMAELTPEEKDRISHRGMAVRQMAARLEEYIR</sequence>
<comment type="similarity">
    <text evidence="1 10 11">Belongs to the HAM1 NTPase family.</text>
</comment>
<evidence type="ECO:0000256" key="6">
    <source>
        <dbReference type="ARBA" id="ARBA00022842"/>
    </source>
</evidence>
<comment type="cofactor">
    <cofactor evidence="10">
        <name>Mg(2+)</name>
        <dbReference type="ChEBI" id="CHEBI:18420"/>
    </cofactor>
    <text evidence="10">Binds 1 Mg(2+) ion per subunit.</text>
</comment>
<feature type="active site" description="Proton acceptor" evidence="10">
    <location>
        <position position="70"/>
    </location>
</feature>
<comment type="caution">
    <text evidence="10">Lacks conserved residue(s) required for the propagation of feature annotation.</text>
</comment>
<evidence type="ECO:0000256" key="8">
    <source>
        <dbReference type="ARBA" id="ARBA00051875"/>
    </source>
</evidence>
<dbReference type="EMBL" id="VUNL01000001">
    <property type="protein sequence ID" value="MSV23668.1"/>
    <property type="molecule type" value="Genomic_DNA"/>
</dbReference>
<dbReference type="RefSeq" id="WP_154619627.1">
    <property type="nucleotide sequence ID" value="NZ_VUNL01000001.1"/>
</dbReference>
<comment type="subunit">
    <text evidence="2 10">Homodimer.</text>
</comment>
<comment type="caution">
    <text evidence="12">The sequence shown here is derived from an EMBL/GenBank/DDBJ whole genome shotgun (WGS) entry which is preliminary data.</text>
</comment>
<evidence type="ECO:0000256" key="5">
    <source>
        <dbReference type="ARBA" id="ARBA00022801"/>
    </source>
</evidence>
<organism evidence="12 13">
    <name type="scientific">Selenomonas montiformis</name>
    <dbReference type="NCBI Taxonomy" id="2652285"/>
    <lineage>
        <taxon>Bacteria</taxon>
        <taxon>Bacillati</taxon>
        <taxon>Bacillota</taxon>
        <taxon>Negativicutes</taxon>
        <taxon>Selenomonadales</taxon>
        <taxon>Selenomonadaceae</taxon>
        <taxon>Selenomonas</taxon>
    </lineage>
</organism>
<name>A0A6I2UN81_9FIRM</name>
<dbReference type="GO" id="GO:0000166">
    <property type="term" value="F:nucleotide binding"/>
    <property type="evidence" value="ECO:0007669"/>
    <property type="project" value="UniProtKB-KW"/>
</dbReference>
<comment type="catalytic activity">
    <reaction evidence="9 10">
        <text>XTP + H2O = XMP + diphosphate + H(+)</text>
        <dbReference type="Rhea" id="RHEA:28610"/>
        <dbReference type="ChEBI" id="CHEBI:15377"/>
        <dbReference type="ChEBI" id="CHEBI:15378"/>
        <dbReference type="ChEBI" id="CHEBI:33019"/>
        <dbReference type="ChEBI" id="CHEBI:57464"/>
        <dbReference type="ChEBI" id="CHEBI:61314"/>
        <dbReference type="EC" id="3.6.1.66"/>
    </reaction>
</comment>
<keyword evidence="13" id="KW-1185">Reference proteome</keyword>